<keyword evidence="3" id="KW-0560">Oxidoreductase</keyword>
<keyword evidence="6" id="KW-1185">Reference proteome</keyword>
<protein>
    <submittedName>
        <fullName evidence="5">Aldo/keto reductase</fullName>
    </submittedName>
</protein>
<dbReference type="PANTHER" id="PTHR43827:SF3">
    <property type="entry name" value="NADP-DEPENDENT OXIDOREDUCTASE DOMAIN-CONTAINING PROTEIN"/>
    <property type="match status" value="1"/>
</dbReference>
<dbReference type="InterPro" id="IPR018170">
    <property type="entry name" value="Aldo/ket_reductase_CS"/>
</dbReference>
<comment type="similarity">
    <text evidence="1">Belongs to the aldo/keto reductase family.</text>
</comment>
<dbReference type="EMBL" id="JBHSPF010000019">
    <property type="protein sequence ID" value="MFC5628344.1"/>
    <property type="molecule type" value="Genomic_DNA"/>
</dbReference>
<dbReference type="PROSITE" id="PS00798">
    <property type="entry name" value="ALDOKETO_REDUCTASE_1"/>
    <property type="match status" value="1"/>
</dbReference>
<name>A0ABW0U7Z1_9BACI</name>
<organism evidence="5 6">
    <name type="scientific">Aliibacillus thermotolerans</name>
    <dbReference type="NCBI Taxonomy" id="1834418"/>
    <lineage>
        <taxon>Bacteria</taxon>
        <taxon>Bacillati</taxon>
        <taxon>Bacillota</taxon>
        <taxon>Bacilli</taxon>
        <taxon>Bacillales</taxon>
        <taxon>Bacillaceae</taxon>
        <taxon>Aliibacillus</taxon>
    </lineage>
</organism>
<dbReference type="PIRSF" id="PIRSF000097">
    <property type="entry name" value="AKR"/>
    <property type="match status" value="1"/>
</dbReference>
<dbReference type="PANTHER" id="PTHR43827">
    <property type="entry name" value="2,5-DIKETO-D-GLUCONIC ACID REDUCTASE"/>
    <property type="match status" value="1"/>
</dbReference>
<dbReference type="Pfam" id="PF00248">
    <property type="entry name" value="Aldo_ket_red"/>
    <property type="match status" value="1"/>
</dbReference>
<dbReference type="Proteomes" id="UP001596143">
    <property type="component" value="Unassembled WGS sequence"/>
</dbReference>
<dbReference type="InterPro" id="IPR036812">
    <property type="entry name" value="NAD(P)_OxRdtase_dom_sf"/>
</dbReference>
<dbReference type="PROSITE" id="PS00063">
    <property type="entry name" value="ALDOKETO_REDUCTASE_3"/>
    <property type="match status" value="1"/>
</dbReference>
<dbReference type="PROSITE" id="PS00062">
    <property type="entry name" value="ALDOKETO_REDUCTASE_2"/>
    <property type="match status" value="1"/>
</dbReference>
<evidence type="ECO:0000256" key="1">
    <source>
        <dbReference type="ARBA" id="ARBA00007905"/>
    </source>
</evidence>
<gene>
    <name evidence="5" type="ORF">ACFPTR_05460</name>
</gene>
<comment type="caution">
    <text evidence="5">The sequence shown here is derived from an EMBL/GenBank/DDBJ whole genome shotgun (WGS) entry which is preliminary data.</text>
</comment>
<evidence type="ECO:0000313" key="6">
    <source>
        <dbReference type="Proteomes" id="UP001596143"/>
    </source>
</evidence>
<dbReference type="PRINTS" id="PR00069">
    <property type="entry name" value="ALDKETRDTASE"/>
</dbReference>
<evidence type="ECO:0000256" key="2">
    <source>
        <dbReference type="ARBA" id="ARBA00022857"/>
    </source>
</evidence>
<keyword evidence="2" id="KW-0521">NADP</keyword>
<dbReference type="RefSeq" id="WP_270897275.1">
    <property type="nucleotide sequence ID" value="NZ_JBHSPF010000019.1"/>
</dbReference>
<dbReference type="Gene3D" id="3.20.20.100">
    <property type="entry name" value="NADP-dependent oxidoreductase domain"/>
    <property type="match status" value="1"/>
</dbReference>
<proteinExistence type="inferred from homology"/>
<reference evidence="6" key="1">
    <citation type="journal article" date="2019" name="Int. J. Syst. Evol. Microbiol.">
        <title>The Global Catalogue of Microorganisms (GCM) 10K type strain sequencing project: providing services to taxonomists for standard genome sequencing and annotation.</title>
        <authorList>
            <consortium name="The Broad Institute Genomics Platform"/>
            <consortium name="The Broad Institute Genome Sequencing Center for Infectious Disease"/>
            <person name="Wu L."/>
            <person name="Ma J."/>
        </authorList>
    </citation>
    <scope>NUCLEOTIDE SEQUENCE [LARGE SCALE GENOMIC DNA]</scope>
    <source>
        <strain evidence="6">CGMCC 1.15790</strain>
    </source>
</reference>
<evidence type="ECO:0000259" key="4">
    <source>
        <dbReference type="Pfam" id="PF00248"/>
    </source>
</evidence>
<dbReference type="InterPro" id="IPR020471">
    <property type="entry name" value="AKR"/>
</dbReference>
<feature type="domain" description="NADP-dependent oxidoreductase" evidence="4">
    <location>
        <begin position="27"/>
        <end position="262"/>
    </location>
</feature>
<dbReference type="InterPro" id="IPR023210">
    <property type="entry name" value="NADP_OxRdtase_dom"/>
</dbReference>
<dbReference type="SUPFAM" id="SSF51430">
    <property type="entry name" value="NAD(P)-linked oxidoreductase"/>
    <property type="match status" value="1"/>
</dbReference>
<accession>A0ABW0U7Z1</accession>
<evidence type="ECO:0000256" key="3">
    <source>
        <dbReference type="ARBA" id="ARBA00023002"/>
    </source>
</evidence>
<evidence type="ECO:0000313" key="5">
    <source>
        <dbReference type="EMBL" id="MFC5628344.1"/>
    </source>
</evidence>
<sequence length="280" mass="32084">MTTIETATATLSNGVKMPFVGLGVYQAKAGEEVKRAVKTALAAGYRSIDTASFYANEESVGEAMKESGIPREELFITTKVWNNEQGYDNTLQAFERSRKKLGLDVIDLYLIHWPRPDTYEETWRALETLYKEGKVRAIGVSNFTIEHLETIINNFDIKPMVNQVEFHPRLFQEELLSFCQEQNIQLEAWRPLGKGEILNNEVICNIANKHNKTPAQVLIRWCLEHRVVTIPKSVTPERICSNGEVFDFSLDEEDMRKIASLNDGTRYGYHPNEFPYDTTR</sequence>